<keyword evidence="1" id="KW-0472">Membrane</keyword>
<organism evidence="3 4">
    <name type="scientific">Chitinophaga pollutisoli</name>
    <dbReference type="NCBI Taxonomy" id="3133966"/>
    <lineage>
        <taxon>Bacteria</taxon>
        <taxon>Pseudomonadati</taxon>
        <taxon>Bacteroidota</taxon>
        <taxon>Chitinophagia</taxon>
        <taxon>Chitinophagales</taxon>
        <taxon>Chitinophagaceae</taxon>
        <taxon>Chitinophaga</taxon>
    </lineage>
</organism>
<proteinExistence type="predicted"/>
<evidence type="ECO:0000313" key="4">
    <source>
        <dbReference type="Proteomes" id="UP001485459"/>
    </source>
</evidence>
<dbReference type="PROSITE" id="PS51677">
    <property type="entry name" value="NODB"/>
    <property type="match status" value="1"/>
</dbReference>
<reference evidence="4" key="1">
    <citation type="submission" date="2024-03" db="EMBL/GenBank/DDBJ databases">
        <title>Chitinophaga horti sp. nov., isolated from garden soil.</title>
        <authorList>
            <person name="Lee D.S."/>
            <person name="Han D.M."/>
            <person name="Baek J.H."/>
            <person name="Choi D.G."/>
            <person name="Jeon J.H."/>
            <person name="Jeon C.O."/>
        </authorList>
    </citation>
    <scope>NUCLEOTIDE SEQUENCE [LARGE SCALE GENOMIC DNA]</scope>
    <source>
        <strain evidence="4">GPA1</strain>
    </source>
</reference>
<dbReference type="PANTHER" id="PTHR10587">
    <property type="entry name" value="GLYCOSYL TRANSFERASE-RELATED"/>
    <property type="match status" value="1"/>
</dbReference>
<feature type="domain" description="NodB homology" evidence="2">
    <location>
        <begin position="67"/>
        <end position="245"/>
    </location>
</feature>
<gene>
    <name evidence="3" type="ORF">WJU16_19460</name>
</gene>
<dbReference type="InterPro" id="IPR050248">
    <property type="entry name" value="Polysacc_deacetylase_ArnD"/>
</dbReference>
<dbReference type="CDD" id="cd10917">
    <property type="entry name" value="CE4_NodB_like_6s_7s"/>
    <property type="match status" value="1"/>
</dbReference>
<dbReference type="InterPro" id="IPR011330">
    <property type="entry name" value="Glyco_hydro/deAcase_b/a-brl"/>
</dbReference>
<evidence type="ECO:0000256" key="1">
    <source>
        <dbReference type="SAM" id="Phobius"/>
    </source>
</evidence>
<dbReference type="PANTHER" id="PTHR10587:SF125">
    <property type="entry name" value="POLYSACCHARIDE DEACETYLASE YHEN-RELATED"/>
    <property type="match status" value="1"/>
</dbReference>
<keyword evidence="1" id="KW-1133">Transmembrane helix</keyword>
<protein>
    <submittedName>
        <fullName evidence="3">Polysaccharide deacetylase family protein</fullName>
        <ecNumber evidence="3">3.-.-.-</ecNumber>
    </submittedName>
</protein>
<evidence type="ECO:0000313" key="3">
    <source>
        <dbReference type="EMBL" id="WZN40149.1"/>
    </source>
</evidence>
<dbReference type="GO" id="GO:0016787">
    <property type="term" value="F:hydrolase activity"/>
    <property type="evidence" value="ECO:0007669"/>
    <property type="project" value="UniProtKB-KW"/>
</dbReference>
<evidence type="ECO:0000259" key="2">
    <source>
        <dbReference type="PROSITE" id="PS51677"/>
    </source>
</evidence>
<dbReference type="EC" id="3.-.-.-" evidence="3"/>
<dbReference type="Proteomes" id="UP001485459">
    <property type="component" value="Chromosome"/>
</dbReference>
<keyword evidence="3" id="KW-0378">Hydrolase</keyword>
<keyword evidence="4" id="KW-1185">Reference proteome</keyword>
<dbReference type="EMBL" id="CP149822">
    <property type="protein sequence ID" value="WZN40149.1"/>
    <property type="molecule type" value="Genomic_DNA"/>
</dbReference>
<dbReference type="RefSeq" id="WP_341835080.1">
    <property type="nucleotide sequence ID" value="NZ_CP149822.1"/>
</dbReference>
<name>A0ABZ2YK84_9BACT</name>
<dbReference type="SUPFAM" id="SSF88713">
    <property type="entry name" value="Glycoside hydrolase/deacetylase"/>
    <property type="match status" value="1"/>
</dbReference>
<sequence length="257" mass="28359">MLRIWVIAAAAVSVGVLIAWHGSWTATPLWKLLIPVGIAAGFAAWGSVNVRSNYFVRTRSKGKSSDKSVSLSFDDGPAVEFTPQILDILAQFDVKAAFFCIGHRVEQEPALMKRIAAEGHIVGNHSFSHSPMFDLQSSSAMRDDLVKANAVIQSAIGHQPKLFRPPYGVTNPMLARAIRKCRFIAVGWSIRSFDTVIKDEDKLFERVTKKIEAGDVFLFHDTAAATVKILPALIKQLKRDGFAIKRLDELLNIPAYA</sequence>
<keyword evidence="1" id="KW-0812">Transmembrane</keyword>
<dbReference type="InterPro" id="IPR002509">
    <property type="entry name" value="NODB_dom"/>
</dbReference>
<feature type="transmembrane region" description="Helical" evidence="1">
    <location>
        <begin position="29"/>
        <end position="50"/>
    </location>
</feature>
<accession>A0ABZ2YK84</accession>
<dbReference type="Gene3D" id="3.20.20.370">
    <property type="entry name" value="Glycoside hydrolase/deacetylase"/>
    <property type="match status" value="1"/>
</dbReference>
<dbReference type="Pfam" id="PF01522">
    <property type="entry name" value="Polysacc_deac_1"/>
    <property type="match status" value="1"/>
</dbReference>